<feature type="domain" description="PAS" evidence="7">
    <location>
        <begin position="303"/>
        <end position="375"/>
    </location>
</feature>
<evidence type="ECO:0000259" key="8">
    <source>
        <dbReference type="PROSITE" id="PS50113"/>
    </source>
</evidence>
<feature type="transmembrane region" description="Helical" evidence="6">
    <location>
        <begin position="217"/>
        <end position="234"/>
    </location>
</feature>
<dbReference type="Gene3D" id="3.30.70.270">
    <property type="match status" value="1"/>
</dbReference>
<feature type="transmembrane region" description="Helical" evidence="6">
    <location>
        <begin position="87"/>
        <end position="111"/>
    </location>
</feature>
<feature type="transmembrane region" description="Helical" evidence="6">
    <location>
        <begin position="193"/>
        <end position="211"/>
    </location>
</feature>
<evidence type="ECO:0000256" key="4">
    <source>
        <dbReference type="ARBA" id="ARBA00022989"/>
    </source>
</evidence>
<dbReference type="Pfam" id="PF05231">
    <property type="entry name" value="MASE1"/>
    <property type="match status" value="1"/>
</dbReference>
<keyword evidence="10" id="KW-0808">Transferase</keyword>
<evidence type="ECO:0000256" key="2">
    <source>
        <dbReference type="ARBA" id="ARBA00022475"/>
    </source>
</evidence>
<feature type="transmembrane region" description="Helical" evidence="6">
    <location>
        <begin position="159"/>
        <end position="181"/>
    </location>
</feature>
<dbReference type="InterPro" id="IPR013767">
    <property type="entry name" value="PAS_fold"/>
</dbReference>
<feature type="transmembrane region" description="Helical" evidence="6">
    <location>
        <begin position="64"/>
        <end position="81"/>
    </location>
</feature>
<dbReference type="InterPro" id="IPR013655">
    <property type="entry name" value="PAS_fold_3"/>
</dbReference>
<evidence type="ECO:0000256" key="1">
    <source>
        <dbReference type="ARBA" id="ARBA00004651"/>
    </source>
</evidence>
<gene>
    <name evidence="10" type="ORF">L4923_06045</name>
</gene>
<evidence type="ECO:0000259" key="9">
    <source>
        <dbReference type="PROSITE" id="PS50887"/>
    </source>
</evidence>
<dbReference type="SMART" id="SM00086">
    <property type="entry name" value="PAC"/>
    <property type="match status" value="2"/>
</dbReference>
<feature type="domain" description="PAC" evidence="8">
    <location>
        <begin position="379"/>
        <end position="432"/>
    </location>
</feature>
<keyword evidence="11" id="KW-1185">Reference proteome</keyword>
<dbReference type="EC" id="2.7.7.65" evidence="10"/>
<evidence type="ECO:0000259" key="7">
    <source>
        <dbReference type="PROSITE" id="PS50112"/>
    </source>
</evidence>
<dbReference type="SMART" id="SM00267">
    <property type="entry name" value="GGDEF"/>
    <property type="match status" value="1"/>
</dbReference>
<keyword evidence="3 6" id="KW-0812">Transmembrane</keyword>
<dbReference type="Pfam" id="PF00990">
    <property type="entry name" value="GGDEF"/>
    <property type="match status" value="1"/>
</dbReference>
<dbReference type="SUPFAM" id="SSF55785">
    <property type="entry name" value="PYP-like sensor domain (PAS domain)"/>
    <property type="match status" value="2"/>
</dbReference>
<dbReference type="InterPro" id="IPR043128">
    <property type="entry name" value="Rev_trsase/Diguanyl_cyclase"/>
</dbReference>
<dbReference type="InterPro" id="IPR035965">
    <property type="entry name" value="PAS-like_dom_sf"/>
</dbReference>
<dbReference type="GO" id="GO:0052621">
    <property type="term" value="F:diguanylate cyclase activity"/>
    <property type="evidence" value="ECO:0007669"/>
    <property type="project" value="UniProtKB-EC"/>
</dbReference>
<dbReference type="PANTHER" id="PTHR44757">
    <property type="entry name" value="DIGUANYLATE CYCLASE DGCP"/>
    <property type="match status" value="1"/>
</dbReference>
<feature type="transmembrane region" description="Helical" evidence="6">
    <location>
        <begin position="123"/>
        <end position="147"/>
    </location>
</feature>
<dbReference type="Pfam" id="PF00989">
    <property type="entry name" value="PAS"/>
    <property type="match status" value="1"/>
</dbReference>
<dbReference type="PROSITE" id="PS50887">
    <property type="entry name" value="GGDEF"/>
    <property type="match status" value="1"/>
</dbReference>
<dbReference type="Pfam" id="PF08447">
    <property type="entry name" value="PAS_3"/>
    <property type="match status" value="1"/>
</dbReference>
<dbReference type="InterPro" id="IPR000160">
    <property type="entry name" value="GGDEF_dom"/>
</dbReference>
<dbReference type="InterPro" id="IPR029787">
    <property type="entry name" value="Nucleotide_cyclase"/>
</dbReference>
<dbReference type="PANTHER" id="PTHR44757:SF4">
    <property type="entry name" value="DIGUANYLATE CYCLASE DGCE-RELATED"/>
    <property type="match status" value="1"/>
</dbReference>
<evidence type="ECO:0000256" key="3">
    <source>
        <dbReference type="ARBA" id="ARBA00022692"/>
    </source>
</evidence>
<name>A0ABS9QB25_9HYPH</name>
<dbReference type="NCBIfam" id="TIGR00254">
    <property type="entry name" value="GGDEF"/>
    <property type="match status" value="1"/>
</dbReference>
<dbReference type="PROSITE" id="PS50113">
    <property type="entry name" value="PAC"/>
    <property type="match status" value="2"/>
</dbReference>
<dbReference type="EMBL" id="JAKREW010000003">
    <property type="protein sequence ID" value="MCG7504580.1"/>
    <property type="molecule type" value="Genomic_DNA"/>
</dbReference>
<dbReference type="InterPro" id="IPR001610">
    <property type="entry name" value="PAC"/>
</dbReference>
<dbReference type="InterPro" id="IPR000700">
    <property type="entry name" value="PAS-assoc_C"/>
</dbReference>
<dbReference type="CDD" id="cd01949">
    <property type="entry name" value="GGDEF"/>
    <property type="match status" value="1"/>
</dbReference>
<dbReference type="SUPFAM" id="SSF55073">
    <property type="entry name" value="Nucleotide cyclase"/>
    <property type="match status" value="1"/>
</dbReference>
<sequence length="751" mass="80555">MTFHHLQGRGPGKYLAAVALGLGYLIAAAASILLSRVGDGVATVWLASAFAFAILARRQYPAGWIDYAAIALATLVSNLLFGSSPAMGALFVVVNVGHAALSLWLVARFAGGLPVKTAPPARMFSLILFLTAVVADAITGLAFAGAAHTLYGWPIVSTAWTFLSSNALGYALLLPFSVYVTRSEISALLKPRSLFRFALMTSICAGLAYVALSQSRYPFALAMLPLMVIAPRLAHLELALVCAFTGAVCVAAAMGGFMPGIDGGVEMLSDGFQVSVAIIVSTPFLVGLYIKHIKEDHARLADAETRWNFALASAGQGVWDADMRRNTVHYSTTWKKMLGYEDHELGNDPDLWLELAHPDDVARMAAADHDHMEGRTLEYKLEFRMRHKSGRWIWVSDHGKAIEREPDGRVARAIGSMTDITERKEAEERLIVSAALLADEKERLRVMLQSIGDAVIGTDADNNITFMNPVAEKLTGVTSLASLGKPLGFVYRVVDEETGRRLDEPHLAGSRLDRAEHNSRAVLVRGDGTRFSIRQVVSPILSEQNEFSGSVIVFQDFTDARTLQRQLAHAATHDALTGLANRPSFIRTVEDFLAKTRQDGSRYQLMFIDLDHFKPVNDTSGHAAGDALLRQVASTIKAALAPTDIVARFGGDEFAVVLMSPSLADGEKAALAVLGAVSALEFIWEGQTHRVSSSIGLTSIAADAGEANEIIARADAACYAAKAAGRNCAFMALPGSASGVATPMTRVATGT</sequence>
<dbReference type="Gene3D" id="3.30.450.20">
    <property type="entry name" value="PAS domain"/>
    <property type="match status" value="2"/>
</dbReference>
<comment type="caution">
    <text evidence="10">The sequence shown here is derived from an EMBL/GenBank/DDBJ whole genome shotgun (WGS) entry which is preliminary data.</text>
</comment>
<dbReference type="Proteomes" id="UP001201701">
    <property type="component" value="Unassembled WGS sequence"/>
</dbReference>
<keyword evidence="2" id="KW-1003">Cell membrane</keyword>
<evidence type="ECO:0000313" key="10">
    <source>
        <dbReference type="EMBL" id="MCG7504580.1"/>
    </source>
</evidence>
<accession>A0ABS9QB25</accession>
<dbReference type="InterPro" id="IPR007895">
    <property type="entry name" value="MASE1"/>
</dbReference>
<evidence type="ECO:0000256" key="6">
    <source>
        <dbReference type="SAM" id="Phobius"/>
    </source>
</evidence>
<dbReference type="RefSeq" id="WP_239362784.1">
    <property type="nucleotide sequence ID" value="NZ_JAKREW010000003.1"/>
</dbReference>
<reference evidence="10 11" key="1">
    <citation type="submission" date="2022-02" db="EMBL/GenBank/DDBJ databases">
        <title>Draft genome sequence of Mezorhizobium retamae strain IRAMC:0171 isolated from Retama raetam nodules.</title>
        <authorList>
            <person name="Bengaied R."/>
            <person name="Sbissi I."/>
            <person name="Huber K."/>
            <person name="Ghodbane F."/>
            <person name="Nouioui I."/>
            <person name="Tarhouni M."/>
            <person name="Gtari M."/>
        </authorList>
    </citation>
    <scope>NUCLEOTIDE SEQUENCE [LARGE SCALE GENOMIC DNA]</scope>
    <source>
        <strain evidence="10 11">IRAMC:0171</strain>
    </source>
</reference>
<feature type="transmembrane region" description="Helical" evidence="6">
    <location>
        <begin position="12"/>
        <end position="34"/>
    </location>
</feature>
<dbReference type="InterPro" id="IPR000014">
    <property type="entry name" value="PAS"/>
</dbReference>
<feature type="domain" description="PAC" evidence="8">
    <location>
        <begin position="517"/>
        <end position="569"/>
    </location>
</feature>
<dbReference type="CDD" id="cd00130">
    <property type="entry name" value="PAS"/>
    <property type="match status" value="2"/>
</dbReference>
<dbReference type="SMART" id="SM00091">
    <property type="entry name" value="PAS"/>
    <property type="match status" value="2"/>
</dbReference>
<organism evidence="10 11">
    <name type="scientific">Mesorhizobium retamae</name>
    <dbReference type="NCBI Taxonomy" id="2912854"/>
    <lineage>
        <taxon>Bacteria</taxon>
        <taxon>Pseudomonadati</taxon>
        <taxon>Pseudomonadota</taxon>
        <taxon>Alphaproteobacteria</taxon>
        <taxon>Hyphomicrobiales</taxon>
        <taxon>Phyllobacteriaceae</taxon>
        <taxon>Mesorhizobium</taxon>
    </lineage>
</organism>
<feature type="domain" description="GGDEF" evidence="9">
    <location>
        <begin position="601"/>
        <end position="734"/>
    </location>
</feature>
<comment type="subcellular location">
    <subcellularLocation>
        <location evidence="1">Cell membrane</location>
        <topology evidence="1">Multi-pass membrane protein</topology>
    </subcellularLocation>
</comment>
<evidence type="ECO:0000256" key="5">
    <source>
        <dbReference type="ARBA" id="ARBA00023136"/>
    </source>
</evidence>
<proteinExistence type="predicted"/>
<feature type="domain" description="PAS" evidence="7">
    <location>
        <begin position="440"/>
        <end position="519"/>
    </location>
</feature>
<feature type="transmembrane region" description="Helical" evidence="6">
    <location>
        <begin position="241"/>
        <end position="260"/>
    </location>
</feature>
<feature type="transmembrane region" description="Helical" evidence="6">
    <location>
        <begin position="40"/>
        <end position="57"/>
    </location>
</feature>
<dbReference type="InterPro" id="IPR052155">
    <property type="entry name" value="Biofilm_reg_signaling"/>
</dbReference>
<protein>
    <submittedName>
        <fullName evidence="10">Diguanylate cyclase</fullName>
        <ecNumber evidence="10">2.7.7.65</ecNumber>
    </submittedName>
</protein>
<feature type="transmembrane region" description="Helical" evidence="6">
    <location>
        <begin position="272"/>
        <end position="290"/>
    </location>
</feature>
<keyword evidence="5 6" id="KW-0472">Membrane</keyword>
<dbReference type="NCBIfam" id="TIGR00229">
    <property type="entry name" value="sensory_box"/>
    <property type="match status" value="2"/>
</dbReference>
<evidence type="ECO:0000313" key="11">
    <source>
        <dbReference type="Proteomes" id="UP001201701"/>
    </source>
</evidence>
<keyword evidence="4 6" id="KW-1133">Transmembrane helix</keyword>
<keyword evidence="10" id="KW-0548">Nucleotidyltransferase</keyword>
<dbReference type="PROSITE" id="PS50112">
    <property type="entry name" value="PAS"/>
    <property type="match status" value="2"/>
</dbReference>